<dbReference type="InterPro" id="IPR027417">
    <property type="entry name" value="P-loop_NTPase"/>
</dbReference>
<dbReference type="CDD" id="cd03244">
    <property type="entry name" value="ABCC_MRP_domain2"/>
    <property type="match status" value="1"/>
</dbReference>
<dbReference type="VEuPathDB" id="CryptoDB:Vbra_21381"/>
<dbReference type="FunCoup" id="A0A0G4FKZ5">
    <property type="interactions" value="5"/>
</dbReference>
<dbReference type="CDD" id="cd18580">
    <property type="entry name" value="ABC_6TM_ABCC_D2"/>
    <property type="match status" value="1"/>
</dbReference>
<dbReference type="InterPro" id="IPR003439">
    <property type="entry name" value="ABC_transporter-like_ATP-bd"/>
</dbReference>
<evidence type="ECO:0000313" key="13">
    <source>
        <dbReference type="EMBL" id="CEM14566.1"/>
    </source>
</evidence>
<protein>
    <submittedName>
        <fullName evidence="13">Uncharacterized protein</fullName>
    </submittedName>
</protein>
<sequence length="1454" mass="160748">MVAFETDIDSDDPGGCAATAALSSSTPHKPARPSRLDSSTWRTHILLSWMDDLLRLGSARALDESDVTVDDLPHQHRSRPTDELFHTNYKKLQRLLPAFWASFKNRWLITVGLGIPYIIFNCASPLFIRELLVFLESGSDDWLHGVLLVCGLFLCLVVAALCINHSFFHTTRLGMSMRSAAIMEIYRKALVLASFEKSTASSGEIVTHMSVDTERLYFGVFLTNWLWLGPAIILVTMFLLVQEVGIASVAGVAMVVVIALTSGNLARRIGRTRREMVKMTGKRVKLETEILQGIRIVKLYAWERVLEERVSEIRRAEVRQLGRILFLTAITWLFQFCGPVLIAAVVFVLYVSLGNTLSVEKTFTVLAFLNLLRVPLALWPMAMKNVSDGLTSIGRLQQYLQRQEIEHKVVTKHDTHQPATPTATTRPPVPSADYSEAGTVTPATEVSTVHDLDSPPPVLPNGVALEVTNGVFYWAPPGAGKEERRGVVVRQAHRWRGGGKVAALDSIWSTETGRPALKDINLQVNEGELVCIVGQVGAGKTALLSALLGQLHQSQGTVGVYHPVAYVSQEPWVRNASVKANILFESPYEKEKYEGVLEVAQLLPDIATLPDGDATEVGERGITLSGGQKARLAFARALYRLDQCSIYLLDDPLSAVDLHVARRLFDDAIAGLLAKKTRLLVLNSHYHLLQHAHKVVVMKDGQIDTICSYKDLCQNYPAFVSAQQQSKDTTTTTTSSNTDTPTSTPTPAADTPRPNLITKRTDLSAYEKGPAAGEASGTVAPVKREAGLLTKEDRVTGKVKFQLYVAYFSMGVRQNKLLGAMLFFMILILFALAQGGQVTTDWWLGFWSEEAPNRPNLSTFYWLGIYVSICLAATLIVIARDATWVASVIRSSRNLHDTTFAAVLRAPVNLFFDVTPVGRIINRFSNDLDKVDSLLPESLNSTIQMVFRLLSFLLLCALSSPWFMLAVIPLVLMFYRIQMFFRKSSRELRRLEGVTRSPIVSLFEETLNGIQIIRAFKMESTFFSLLKQRLDTNGAFFFLYWVAARWLAFRLDLLAALAVFCVGMLFILLNSVGGKSAVDPAMAGLALVYVMQTVSMLQWAVRVSIEAENNMTGVERLLHYCDIPNEAPARAPLVTPPPAVADQWNEQLSLTMEPHHPHTHAAPGAGAIEPPASWPSEGCVRFDGVWLRYRPELEYALRGLSFTVRAGEKIGICGRTGAGKSSILQALFRMVELSEGSITVDGIDVRWVGLHHLRSRLSVIPQDPILFSGSLRQNLDPFNERSDEELWETLRRVHLAKEVKALPGQLNAILSEKGENLSLGQRQLLCVGRALLRHAKVVMLDEATAAVDTDTDQVLQATIRENFKDATTVTIAHRLETILHCDRILLLDKGAVVEYDDPVALLDDPTSSFRQLVNQMGTSDVSALKDMAMAMRVASGSSADTPRCQVVTEAGKAS</sequence>
<evidence type="ECO:0000256" key="8">
    <source>
        <dbReference type="ARBA" id="ARBA00023136"/>
    </source>
</evidence>
<dbReference type="CDD" id="cd03250">
    <property type="entry name" value="ABCC_MRP_domain1"/>
    <property type="match status" value="1"/>
</dbReference>
<evidence type="ECO:0000313" key="14">
    <source>
        <dbReference type="Proteomes" id="UP000041254"/>
    </source>
</evidence>
<proteinExistence type="predicted"/>
<feature type="domain" description="ABC transporter" evidence="11">
    <location>
        <begin position="502"/>
        <end position="725"/>
    </location>
</feature>
<feature type="transmembrane region" description="Helical" evidence="10">
    <location>
        <begin position="817"/>
        <end position="839"/>
    </location>
</feature>
<comment type="subcellular location">
    <subcellularLocation>
        <location evidence="1">Vacuole membrane</location>
        <topology evidence="1">Multi-pass membrane protein</topology>
    </subcellularLocation>
</comment>
<reference evidence="13 14" key="1">
    <citation type="submission" date="2014-11" db="EMBL/GenBank/DDBJ databases">
        <authorList>
            <person name="Zhu J."/>
            <person name="Qi W."/>
            <person name="Song R."/>
        </authorList>
    </citation>
    <scope>NUCLEOTIDE SEQUENCE [LARGE SCALE GENOMIC DNA]</scope>
</reference>
<gene>
    <name evidence="13" type="ORF">Vbra_21381</name>
</gene>
<feature type="transmembrane region" description="Helical" evidence="10">
    <location>
        <begin position="107"/>
        <end position="128"/>
    </location>
</feature>
<feature type="domain" description="ABC transporter" evidence="11">
    <location>
        <begin position="1180"/>
        <end position="1414"/>
    </location>
</feature>
<keyword evidence="4" id="KW-0677">Repeat</keyword>
<evidence type="ECO:0000256" key="9">
    <source>
        <dbReference type="SAM" id="MobiDB-lite"/>
    </source>
</evidence>
<keyword evidence="14" id="KW-1185">Reference proteome</keyword>
<dbReference type="InterPro" id="IPR044746">
    <property type="entry name" value="ABCC_6TM_D1"/>
</dbReference>
<feature type="region of interest" description="Disordered" evidence="9">
    <location>
        <begin position="411"/>
        <end position="436"/>
    </location>
</feature>
<feature type="transmembrane region" description="Helical" evidence="10">
    <location>
        <begin position="859"/>
        <end position="879"/>
    </location>
</feature>
<feature type="transmembrane region" description="Helical" evidence="10">
    <location>
        <begin position="324"/>
        <end position="351"/>
    </location>
</feature>
<dbReference type="InterPro" id="IPR003593">
    <property type="entry name" value="AAA+_ATPase"/>
</dbReference>
<dbReference type="Gene3D" id="1.20.1560.10">
    <property type="entry name" value="ABC transporter type 1, transmembrane domain"/>
    <property type="match status" value="2"/>
</dbReference>
<feature type="transmembrane region" description="Helical" evidence="10">
    <location>
        <begin position="949"/>
        <end position="975"/>
    </location>
</feature>
<dbReference type="Gene3D" id="3.40.50.300">
    <property type="entry name" value="P-loop containing nucleotide triphosphate hydrolases"/>
    <property type="match status" value="2"/>
</dbReference>
<feature type="region of interest" description="Disordered" evidence="9">
    <location>
        <begin position="724"/>
        <end position="756"/>
    </location>
</feature>
<feature type="transmembrane region" description="Helical" evidence="10">
    <location>
        <begin position="1081"/>
        <end position="1101"/>
    </location>
</feature>
<accession>A0A0G4FKZ5</accession>
<dbReference type="STRING" id="1169540.A0A0G4FKZ5"/>
<evidence type="ECO:0000256" key="4">
    <source>
        <dbReference type="ARBA" id="ARBA00022737"/>
    </source>
</evidence>
<dbReference type="Pfam" id="PF00005">
    <property type="entry name" value="ABC_tran"/>
    <property type="match status" value="2"/>
</dbReference>
<feature type="compositionally biased region" description="Low complexity" evidence="9">
    <location>
        <begin position="724"/>
        <end position="751"/>
    </location>
</feature>
<evidence type="ECO:0000256" key="1">
    <source>
        <dbReference type="ARBA" id="ARBA00004128"/>
    </source>
</evidence>
<evidence type="ECO:0000256" key="7">
    <source>
        <dbReference type="ARBA" id="ARBA00022989"/>
    </source>
</evidence>
<keyword evidence="5" id="KW-0547">Nucleotide-binding</keyword>
<dbReference type="GO" id="GO:0005774">
    <property type="term" value="C:vacuolar membrane"/>
    <property type="evidence" value="ECO:0007669"/>
    <property type="project" value="UniProtKB-SubCell"/>
</dbReference>
<dbReference type="SUPFAM" id="SSF52540">
    <property type="entry name" value="P-loop containing nucleoside triphosphate hydrolases"/>
    <property type="match status" value="2"/>
</dbReference>
<evidence type="ECO:0000259" key="11">
    <source>
        <dbReference type="PROSITE" id="PS50893"/>
    </source>
</evidence>
<dbReference type="EMBL" id="CDMY01000456">
    <property type="protein sequence ID" value="CEM14566.1"/>
    <property type="molecule type" value="Genomic_DNA"/>
</dbReference>
<name>A0A0G4FKZ5_VITBC</name>
<feature type="domain" description="ABC transmembrane type-1" evidence="12">
    <location>
        <begin position="123"/>
        <end position="376"/>
    </location>
</feature>
<dbReference type="OMA" id="LLYALTX"/>
<dbReference type="SMART" id="SM00382">
    <property type="entry name" value="AAA"/>
    <property type="match status" value="2"/>
</dbReference>
<feature type="domain" description="ABC transmembrane type-1" evidence="12">
    <location>
        <begin position="824"/>
        <end position="1109"/>
    </location>
</feature>
<dbReference type="InterPro" id="IPR044726">
    <property type="entry name" value="ABCC_6TM_D2"/>
</dbReference>
<keyword evidence="6" id="KW-0067">ATP-binding</keyword>
<feature type="transmembrane region" description="Helical" evidence="10">
    <location>
        <begin position="363"/>
        <end position="382"/>
    </location>
</feature>
<feature type="transmembrane region" description="Helical" evidence="10">
    <location>
        <begin position="143"/>
        <end position="168"/>
    </location>
</feature>
<dbReference type="PROSITE" id="PS00211">
    <property type="entry name" value="ABC_TRANSPORTER_1"/>
    <property type="match status" value="2"/>
</dbReference>
<feature type="transmembrane region" description="Helical" evidence="10">
    <location>
        <begin position="1053"/>
        <end position="1069"/>
    </location>
</feature>
<keyword evidence="3 10" id="KW-0812">Transmembrane</keyword>
<feature type="compositionally biased region" description="Low complexity" evidence="9">
    <location>
        <begin position="417"/>
        <end position="426"/>
    </location>
</feature>
<dbReference type="InterPro" id="IPR036640">
    <property type="entry name" value="ABC1_TM_sf"/>
</dbReference>
<evidence type="ECO:0000256" key="2">
    <source>
        <dbReference type="ARBA" id="ARBA00022448"/>
    </source>
</evidence>
<dbReference type="InterPro" id="IPR050173">
    <property type="entry name" value="ABC_transporter_C-like"/>
</dbReference>
<dbReference type="InterPro" id="IPR017871">
    <property type="entry name" value="ABC_transporter-like_CS"/>
</dbReference>
<dbReference type="GO" id="GO:0016887">
    <property type="term" value="F:ATP hydrolysis activity"/>
    <property type="evidence" value="ECO:0007669"/>
    <property type="project" value="InterPro"/>
</dbReference>
<evidence type="ECO:0000259" key="12">
    <source>
        <dbReference type="PROSITE" id="PS50929"/>
    </source>
</evidence>
<dbReference type="Pfam" id="PF00664">
    <property type="entry name" value="ABC_membrane"/>
    <property type="match status" value="2"/>
</dbReference>
<keyword evidence="2" id="KW-0813">Transport</keyword>
<dbReference type="InterPro" id="IPR011527">
    <property type="entry name" value="ABC1_TM_dom"/>
</dbReference>
<dbReference type="SUPFAM" id="SSF90123">
    <property type="entry name" value="ABC transporter transmembrane region"/>
    <property type="match status" value="2"/>
</dbReference>
<keyword evidence="7 10" id="KW-1133">Transmembrane helix</keyword>
<dbReference type="Proteomes" id="UP000041254">
    <property type="component" value="Unassembled WGS sequence"/>
</dbReference>
<evidence type="ECO:0000256" key="5">
    <source>
        <dbReference type="ARBA" id="ARBA00022741"/>
    </source>
</evidence>
<dbReference type="InParanoid" id="A0A0G4FKZ5"/>
<evidence type="ECO:0000256" key="10">
    <source>
        <dbReference type="SAM" id="Phobius"/>
    </source>
</evidence>
<dbReference type="FunFam" id="3.40.50.300:FF:000997">
    <property type="entry name" value="Multidrug resistance-associated protein 1"/>
    <property type="match status" value="1"/>
</dbReference>
<dbReference type="PROSITE" id="PS50893">
    <property type="entry name" value="ABC_TRANSPORTER_2"/>
    <property type="match status" value="2"/>
</dbReference>
<dbReference type="FunFam" id="3.40.50.300:FF:000163">
    <property type="entry name" value="Multidrug resistance-associated protein member 4"/>
    <property type="match status" value="1"/>
</dbReference>
<organism evidence="13 14">
    <name type="scientific">Vitrella brassicaformis (strain CCMP3155)</name>
    <dbReference type="NCBI Taxonomy" id="1169540"/>
    <lineage>
        <taxon>Eukaryota</taxon>
        <taxon>Sar</taxon>
        <taxon>Alveolata</taxon>
        <taxon>Colpodellida</taxon>
        <taxon>Vitrellaceae</taxon>
        <taxon>Vitrella</taxon>
    </lineage>
</organism>
<dbReference type="FunFam" id="1.20.1560.10:FF:000010">
    <property type="entry name" value="Multidrug resistance-associated ABC transporter"/>
    <property type="match status" value="1"/>
</dbReference>
<feature type="compositionally biased region" description="Acidic residues" evidence="9">
    <location>
        <begin position="1"/>
        <end position="12"/>
    </location>
</feature>
<keyword evidence="8 10" id="KW-0472">Membrane</keyword>
<dbReference type="CDD" id="cd18579">
    <property type="entry name" value="ABC_6TM_ABCC_D1"/>
    <property type="match status" value="1"/>
</dbReference>
<feature type="transmembrane region" description="Helical" evidence="10">
    <location>
        <begin position="246"/>
        <end position="266"/>
    </location>
</feature>
<dbReference type="OrthoDB" id="6500128at2759"/>
<evidence type="ECO:0000256" key="3">
    <source>
        <dbReference type="ARBA" id="ARBA00022692"/>
    </source>
</evidence>
<dbReference type="PANTHER" id="PTHR24223">
    <property type="entry name" value="ATP-BINDING CASSETTE SUB-FAMILY C"/>
    <property type="match status" value="1"/>
</dbReference>
<feature type="transmembrane region" description="Helical" evidence="10">
    <location>
        <begin position="216"/>
        <end position="240"/>
    </location>
</feature>
<dbReference type="PANTHER" id="PTHR24223:SF443">
    <property type="entry name" value="MULTIDRUG-RESISTANCE LIKE PROTEIN 1, ISOFORM I"/>
    <property type="match status" value="1"/>
</dbReference>
<dbReference type="PROSITE" id="PS50929">
    <property type="entry name" value="ABC_TM1F"/>
    <property type="match status" value="2"/>
</dbReference>
<dbReference type="GO" id="GO:0005524">
    <property type="term" value="F:ATP binding"/>
    <property type="evidence" value="ECO:0007669"/>
    <property type="project" value="UniProtKB-KW"/>
</dbReference>
<dbReference type="GO" id="GO:0140359">
    <property type="term" value="F:ABC-type transporter activity"/>
    <property type="evidence" value="ECO:0007669"/>
    <property type="project" value="InterPro"/>
</dbReference>
<feature type="region of interest" description="Disordered" evidence="9">
    <location>
        <begin position="1"/>
        <end position="36"/>
    </location>
</feature>
<evidence type="ECO:0000256" key="6">
    <source>
        <dbReference type="ARBA" id="ARBA00022840"/>
    </source>
</evidence>
<dbReference type="PhylomeDB" id="A0A0G4FKZ5"/>